<dbReference type="InterPro" id="IPR043502">
    <property type="entry name" value="DNA/RNA_pol_sf"/>
</dbReference>
<protein>
    <submittedName>
        <fullName evidence="2">Uncharacterized protein</fullName>
    </submittedName>
</protein>
<name>A0AAD4UVU3_PRUDU</name>
<comment type="caution">
    <text evidence="2">The sequence shown here is derived from an EMBL/GenBank/DDBJ whole genome shotgun (WGS) entry which is preliminary data.</text>
</comment>
<feature type="transmembrane region" description="Helical" evidence="1">
    <location>
        <begin position="87"/>
        <end position="108"/>
    </location>
</feature>
<dbReference type="Gene3D" id="3.10.10.10">
    <property type="entry name" value="HIV Type 1 Reverse Transcriptase, subunit A, domain 1"/>
    <property type="match status" value="1"/>
</dbReference>
<dbReference type="SUPFAM" id="SSF56672">
    <property type="entry name" value="DNA/RNA polymerases"/>
    <property type="match status" value="1"/>
</dbReference>
<keyword evidence="1" id="KW-0472">Membrane</keyword>
<dbReference type="InterPro" id="IPR053134">
    <property type="entry name" value="RNA-dir_DNA_polymerase"/>
</dbReference>
<keyword evidence="1" id="KW-0812">Transmembrane</keyword>
<dbReference type="PANTHER" id="PTHR24559:SF442">
    <property type="entry name" value="RNA-DIRECTED DNA POLYMERASE HOMOLOG"/>
    <property type="match status" value="1"/>
</dbReference>
<gene>
    <name evidence="2" type="ORF">L3X38_042198</name>
</gene>
<feature type="transmembrane region" description="Helical" evidence="1">
    <location>
        <begin position="114"/>
        <end position="136"/>
    </location>
</feature>
<dbReference type="AlphaFoldDB" id="A0AAD4UVU3"/>
<sequence length="140" mass="15529">MNPSTRAKLNRQIQVLLDNCFIRHSLNPCVVLVLLALKKDGSWRRCVDGRTVNNITNFIPPPVPRSPSPSSAPTDQMRILGLSKLNVASWIPLFCIVIRMLFMILIWLPPVLPSSILTNTVVILHLGLLAGVEFFFGGGE</sequence>
<organism evidence="2 3">
    <name type="scientific">Prunus dulcis</name>
    <name type="common">Almond</name>
    <name type="synonym">Amygdalus dulcis</name>
    <dbReference type="NCBI Taxonomy" id="3755"/>
    <lineage>
        <taxon>Eukaryota</taxon>
        <taxon>Viridiplantae</taxon>
        <taxon>Streptophyta</taxon>
        <taxon>Embryophyta</taxon>
        <taxon>Tracheophyta</taxon>
        <taxon>Spermatophyta</taxon>
        <taxon>Magnoliopsida</taxon>
        <taxon>eudicotyledons</taxon>
        <taxon>Gunneridae</taxon>
        <taxon>Pentapetalae</taxon>
        <taxon>rosids</taxon>
        <taxon>fabids</taxon>
        <taxon>Rosales</taxon>
        <taxon>Rosaceae</taxon>
        <taxon>Amygdaloideae</taxon>
        <taxon>Amygdaleae</taxon>
        <taxon>Prunus</taxon>
    </lineage>
</organism>
<evidence type="ECO:0000313" key="3">
    <source>
        <dbReference type="Proteomes" id="UP001054821"/>
    </source>
</evidence>
<keyword evidence="1" id="KW-1133">Transmembrane helix</keyword>
<reference evidence="2 3" key="1">
    <citation type="journal article" date="2022" name="G3 (Bethesda)">
        <title>Whole-genome sequence and methylome profiling of the almond [Prunus dulcis (Mill.) D.A. Webb] cultivar 'Nonpareil'.</title>
        <authorList>
            <person name="D'Amico-Willman K.M."/>
            <person name="Ouma W.Z."/>
            <person name="Meulia T."/>
            <person name="Sideli G.M."/>
            <person name="Gradziel T.M."/>
            <person name="Fresnedo-Ramirez J."/>
        </authorList>
    </citation>
    <scope>NUCLEOTIDE SEQUENCE [LARGE SCALE GENOMIC DNA]</scope>
    <source>
        <strain evidence="2">Clone GOH B32 T37-40</strain>
    </source>
</reference>
<keyword evidence="3" id="KW-1185">Reference proteome</keyword>
<dbReference type="Proteomes" id="UP001054821">
    <property type="component" value="Chromosome 8"/>
</dbReference>
<dbReference type="PANTHER" id="PTHR24559">
    <property type="entry name" value="TRANSPOSON TY3-I GAG-POL POLYPROTEIN"/>
    <property type="match status" value="1"/>
</dbReference>
<evidence type="ECO:0000313" key="2">
    <source>
        <dbReference type="EMBL" id="KAI5313024.1"/>
    </source>
</evidence>
<proteinExistence type="predicted"/>
<dbReference type="EMBL" id="JAJFAZ020000008">
    <property type="protein sequence ID" value="KAI5313024.1"/>
    <property type="molecule type" value="Genomic_DNA"/>
</dbReference>
<evidence type="ECO:0000256" key="1">
    <source>
        <dbReference type="SAM" id="Phobius"/>
    </source>
</evidence>
<accession>A0AAD4UVU3</accession>